<protein>
    <recommendedName>
        <fullName evidence="3">DNA injection protein</fullName>
    </recommendedName>
</protein>
<reference evidence="2" key="1">
    <citation type="journal article" date="2021" name="Syst. Appl. Microbiol.">
        <title>Roseomonas hellenica sp. nov., isolated from roots of wild-growing Alkanna tinctoria.</title>
        <authorList>
            <person name="Rat A."/>
            <person name="Naranjo H.D."/>
            <person name="Lebbe L."/>
            <person name="Cnockaert M."/>
            <person name="Krigas N."/>
            <person name="Grigoriadou K."/>
            <person name="Maloupa E."/>
            <person name="Willems A."/>
        </authorList>
    </citation>
    <scope>NUCLEOTIDE SEQUENCE [LARGE SCALE GENOMIC DNA]</scope>
    <source>
        <strain evidence="2">LMG 31523</strain>
    </source>
</reference>
<accession>A0ABS5F8B3</accession>
<evidence type="ECO:0008006" key="3">
    <source>
        <dbReference type="Google" id="ProtNLM"/>
    </source>
</evidence>
<gene>
    <name evidence="1" type="ORF">GXW71_30885</name>
</gene>
<evidence type="ECO:0000313" key="1">
    <source>
        <dbReference type="EMBL" id="MBR0668796.1"/>
    </source>
</evidence>
<dbReference type="Proteomes" id="UP001196870">
    <property type="component" value="Unassembled WGS sequence"/>
</dbReference>
<proteinExistence type="predicted"/>
<comment type="caution">
    <text evidence="1">The sequence shown here is derived from an EMBL/GenBank/DDBJ whole genome shotgun (WGS) entry which is preliminary data.</text>
</comment>
<name>A0ABS5F8B3_9PROT</name>
<dbReference type="RefSeq" id="WP_211856844.1">
    <property type="nucleotide sequence ID" value="NZ_JAAGBB010000069.1"/>
</dbReference>
<evidence type="ECO:0000313" key="2">
    <source>
        <dbReference type="Proteomes" id="UP001196870"/>
    </source>
</evidence>
<keyword evidence="2" id="KW-1185">Reference proteome</keyword>
<organism evidence="1 2">
    <name type="scientific">Plastoroseomonas hellenica</name>
    <dbReference type="NCBI Taxonomy" id="2687306"/>
    <lineage>
        <taxon>Bacteria</taxon>
        <taxon>Pseudomonadati</taxon>
        <taxon>Pseudomonadota</taxon>
        <taxon>Alphaproteobacteria</taxon>
        <taxon>Acetobacterales</taxon>
        <taxon>Acetobacteraceae</taxon>
        <taxon>Plastoroseomonas</taxon>
    </lineage>
</organism>
<dbReference type="EMBL" id="JAAGBB010000069">
    <property type="protein sequence ID" value="MBR0668796.1"/>
    <property type="molecule type" value="Genomic_DNA"/>
</dbReference>
<sequence>MGGSAPKNTTQTTEQRLPPWLDAYAQDTLDFSKEVADRPLQQYDGERIAGFTPDQLAAQQGVRGMQGQTGNFLQGLAGGAQGLAGYQPQQVAAGTLPGTDLGAYMNPYLSAVETGALAGLEQQRQTAQNSLADRAISARAFGGSRQALQAGVTDATAAQKAGELSAQLRSGAFTNAQAMAQQDLTRGLQAGMANQSAGLQGAGLNLQALGLAGQLGQNAQQANYTDIAALEGIGGQQQQLDQANLDQNYARFLEQWNYPTQQLQTRLAALGGTPYGGTTVSTMPQAGGMSPAMGALGGAMSGAATGAAVSGPAAPIGALIGGLLGAAGGYASTRR</sequence>